<name>A0AA88TBK4_9TELE</name>
<gene>
    <name evidence="2" type="ORF">Q8A67_023853</name>
</gene>
<proteinExistence type="predicted"/>
<sequence length="175" mass="19668">MCDSMRTLTSSTFFQFVRHPPVLSEMRIGVPIILFVAVAGFHSVISASLQCDERTQLPEDRAFEENSATPQADESEYEAAHVKDGETKRVTDDTEEVNDEDSEEKKLLEKKDHDDGEKEALTDATGANIGSDSPLDTDSKDDTSQQQTEHSEQVEEHVKSSEDFSYEEYDGYYDS</sequence>
<reference evidence="2" key="1">
    <citation type="submission" date="2023-08" db="EMBL/GenBank/DDBJ databases">
        <title>Chromosome-level Genome Assembly of mud carp (Cirrhinus molitorella).</title>
        <authorList>
            <person name="Liu H."/>
        </authorList>
    </citation>
    <scope>NUCLEOTIDE SEQUENCE</scope>
    <source>
        <strain evidence="2">Prfri</strain>
        <tissue evidence="2">Muscle</tissue>
    </source>
</reference>
<dbReference type="EMBL" id="JAUYZG010000023">
    <property type="protein sequence ID" value="KAK2871326.1"/>
    <property type="molecule type" value="Genomic_DNA"/>
</dbReference>
<dbReference type="Proteomes" id="UP001187343">
    <property type="component" value="Unassembled WGS sequence"/>
</dbReference>
<dbReference type="AlphaFoldDB" id="A0AA88TBK4"/>
<accession>A0AA88TBK4</accession>
<feature type="compositionally biased region" description="Basic and acidic residues" evidence="1">
    <location>
        <begin position="137"/>
        <end position="162"/>
    </location>
</feature>
<evidence type="ECO:0000313" key="3">
    <source>
        <dbReference type="Proteomes" id="UP001187343"/>
    </source>
</evidence>
<feature type="compositionally biased region" description="Acidic residues" evidence="1">
    <location>
        <begin position="93"/>
        <end position="102"/>
    </location>
</feature>
<feature type="region of interest" description="Disordered" evidence="1">
    <location>
        <begin position="62"/>
        <end position="175"/>
    </location>
</feature>
<protein>
    <submittedName>
        <fullName evidence="2">Uncharacterized protein</fullName>
    </submittedName>
</protein>
<feature type="compositionally biased region" description="Basic and acidic residues" evidence="1">
    <location>
        <begin position="103"/>
        <end position="121"/>
    </location>
</feature>
<organism evidence="2 3">
    <name type="scientific">Cirrhinus molitorella</name>
    <name type="common">mud carp</name>
    <dbReference type="NCBI Taxonomy" id="172907"/>
    <lineage>
        <taxon>Eukaryota</taxon>
        <taxon>Metazoa</taxon>
        <taxon>Chordata</taxon>
        <taxon>Craniata</taxon>
        <taxon>Vertebrata</taxon>
        <taxon>Euteleostomi</taxon>
        <taxon>Actinopterygii</taxon>
        <taxon>Neopterygii</taxon>
        <taxon>Teleostei</taxon>
        <taxon>Ostariophysi</taxon>
        <taxon>Cypriniformes</taxon>
        <taxon>Cyprinidae</taxon>
        <taxon>Labeoninae</taxon>
        <taxon>Labeonini</taxon>
        <taxon>Cirrhinus</taxon>
    </lineage>
</organism>
<keyword evidence="3" id="KW-1185">Reference proteome</keyword>
<feature type="compositionally biased region" description="Acidic residues" evidence="1">
    <location>
        <begin position="164"/>
        <end position="175"/>
    </location>
</feature>
<evidence type="ECO:0000313" key="2">
    <source>
        <dbReference type="EMBL" id="KAK2871326.1"/>
    </source>
</evidence>
<comment type="caution">
    <text evidence="2">The sequence shown here is derived from an EMBL/GenBank/DDBJ whole genome shotgun (WGS) entry which is preliminary data.</text>
</comment>
<evidence type="ECO:0000256" key="1">
    <source>
        <dbReference type="SAM" id="MobiDB-lite"/>
    </source>
</evidence>
<feature type="compositionally biased region" description="Basic and acidic residues" evidence="1">
    <location>
        <begin position="78"/>
        <end position="92"/>
    </location>
</feature>